<reference evidence="3 4" key="1">
    <citation type="submission" date="2018-06" db="EMBL/GenBank/DDBJ databases">
        <title>Genomic Encyclopedia of Type Strains, Phase IV (KMG-IV): sequencing the most valuable type-strain genomes for metagenomic binning, comparative biology and taxonomic classification.</title>
        <authorList>
            <person name="Goeker M."/>
        </authorList>
    </citation>
    <scope>NUCLEOTIDE SEQUENCE [LARGE SCALE GENOMIC DNA]</scope>
    <source>
        <strain evidence="3 4">DSM 24875</strain>
    </source>
</reference>
<dbReference type="AlphaFoldDB" id="A0A366F7G6"/>
<keyword evidence="4" id="KW-1185">Reference proteome</keyword>
<protein>
    <submittedName>
        <fullName evidence="3">Glyoxalase/bleomycin resistance protein/dioxygenase superfamily protein</fullName>
    </submittedName>
</protein>
<dbReference type="Pfam" id="PF00903">
    <property type="entry name" value="Glyoxalase"/>
    <property type="match status" value="1"/>
</dbReference>
<dbReference type="InterPro" id="IPR037523">
    <property type="entry name" value="VOC_core"/>
</dbReference>
<evidence type="ECO:0000313" key="4">
    <source>
        <dbReference type="Proteomes" id="UP000253529"/>
    </source>
</evidence>
<comment type="caution">
    <text evidence="3">The sequence shown here is derived from an EMBL/GenBank/DDBJ whole genome shotgun (WGS) entry which is preliminary data.</text>
</comment>
<dbReference type="SUPFAM" id="SSF54593">
    <property type="entry name" value="Glyoxalase/Bleomycin resistance protein/Dihydroxybiphenyl dioxygenase"/>
    <property type="match status" value="2"/>
</dbReference>
<gene>
    <name evidence="3" type="ORF">DFR50_120100</name>
</gene>
<dbReference type="GO" id="GO:0046491">
    <property type="term" value="P:L-methylmalonyl-CoA metabolic process"/>
    <property type="evidence" value="ECO:0007669"/>
    <property type="project" value="TreeGrafter"/>
</dbReference>
<keyword evidence="3" id="KW-0560">Oxidoreductase</keyword>
<feature type="domain" description="VOC" evidence="2">
    <location>
        <begin position="5"/>
        <end position="144"/>
    </location>
</feature>
<name>A0A366F7G6_9HYPH</name>
<dbReference type="GO" id="GO:0004493">
    <property type="term" value="F:methylmalonyl-CoA epimerase activity"/>
    <property type="evidence" value="ECO:0007669"/>
    <property type="project" value="TreeGrafter"/>
</dbReference>
<dbReference type="PROSITE" id="PS51819">
    <property type="entry name" value="VOC"/>
    <property type="match status" value="2"/>
</dbReference>
<dbReference type="Gene3D" id="3.10.180.10">
    <property type="entry name" value="2,3-Dihydroxybiphenyl 1,2-Dioxygenase, domain 1"/>
    <property type="match status" value="2"/>
</dbReference>
<keyword evidence="1" id="KW-0479">Metal-binding</keyword>
<organism evidence="3 4">
    <name type="scientific">Roseiarcus fermentans</name>
    <dbReference type="NCBI Taxonomy" id="1473586"/>
    <lineage>
        <taxon>Bacteria</taxon>
        <taxon>Pseudomonadati</taxon>
        <taxon>Pseudomonadota</taxon>
        <taxon>Alphaproteobacteria</taxon>
        <taxon>Hyphomicrobiales</taxon>
        <taxon>Roseiarcaceae</taxon>
        <taxon>Roseiarcus</taxon>
    </lineage>
</organism>
<dbReference type="InterPro" id="IPR029068">
    <property type="entry name" value="Glyas_Bleomycin-R_OHBP_Dase"/>
</dbReference>
<dbReference type="PANTHER" id="PTHR43048:SF3">
    <property type="entry name" value="METHYLMALONYL-COA EPIMERASE, MITOCHONDRIAL"/>
    <property type="match status" value="1"/>
</dbReference>
<dbReference type="GO" id="GO:0051213">
    <property type="term" value="F:dioxygenase activity"/>
    <property type="evidence" value="ECO:0007669"/>
    <property type="project" value="UniProtKB-KW"/>
</dbReference>
<dbReference type="OrthoDB" id="9788468at2"/>
<evidence type="ECO:0000256" key="1">
    <source>
        <dbReference type="ARBA" id="ARBA00022723"/>
    </source>
</evidence>
<keyword evidence="3" id="KW-0223">Dioxygenase</keyword>
<dbReference type="GO" id="GO:0046872">
    <property type="term" value="F:metal ion binding"/>
    <property type="evidence" value="ECO:0007669"/>
    <property type="project" value="UniProtKB-KW"/>
</dbReference>
<dbReference type="Proteomes" id="UP000253529">
    <property type="component" value="Unassembled WGS sequence"/>
</dbReference>
<dbReference type="PANTHER" id="PTHR43048">
    <property type="entry name" value="METHYLMALONYL-COA EPIMERASE"/>
    <property type="match status" value="1"/>
</dbReference>
<evidence type="ECO:0000313" key="3">
    <source>
        <dbReference type="EMBL" id="RBP09900.1"/>
    </source>
</evidence>
<sequence length="268" mass="28604">MIFQAIAGFRLVTNDPERLVAFYQAIGFDVGEAAAPIPAADMKLLSLSGGGSRVAMSLGRSGVDLERFDNPGRPYPADATACDLMFQHLALVTDDAEAAWRRARDAGAIPISRARPVTLSKSAGGATAVKFRDPEGHPLEFIQFPKGARPDLTGTGVMGIDHSAISVSDVAASRRFYARCGLSEADATVNHGPTQDALDGLDGVRVDVVPMNPAHEPPHVEMLGYRHPVGRTMRPLAPNDVAATRIVWRSSGNGLIRDPDGHLHQLSR</sequence>
<evidence type="ECO:0000259" key="2">
    <source>
        <dbReference type="PROSITE" id="PS51819"/>
    </source>
</evidence>
<feature type="domain" description="VOC" evidence="2">
    <location>
        <begin position="159"/>
        <end position="268"/>
    </location>
</feature>
<accession>A0A366F7G6</accession>
<dbReference type="InterPro" id="IPR004360">
    <property type="entry name" value="Glyas_Fos-R_dOase_dom"/>
</dbReference>
<dbReference type="EMBL" id="QNRK01000020">
    <property type="protein sequence ID" value="RBP09900.1"/>
    <property type="molecule type" value="Genomic_DNA"/>
</dbReference>
<dbReference type="InterPro" id="IPR051785">
    <property type="entry name" value="MMCE/EMCE_epimerase"/>
</dbReference>
<dbReference type="RefSeq" id="WP_113890642.1">
    <property type="nucleotide sequence ID" value="NZ_QNRK01000020.1"/>
</dbReference>
<proteinExistence type="predicted"/>